<dbReference type="Gene3D" id="3.30.1600.10">
    <property type="entry name" value="SIR2/SIRT2 'Small Domain"/>
    <property type="match status" value="1"/>
</dbReference>
<gene>
    <name evidence="6" type="ORF">B4088_0906</name>
</gene>
<dbReference type="Gene3D" id="3.40.50.1220">
    <property type="entry name" value="TPP-binding domain"/>
    <property type="match status" value="1"/>
</dbReference>
<feature type="binding site" evidence="4">
    <location>
        <position position="124"/>
    </location>
    <ligand>
        <name>Zn(2+)</name>
        <dbReference type="ChEBI" id="CHEBI:29105"/>
    </ligand>
</feature>
<evidence type="ECO:0000256" key="1">
    <source>
        <dbReference type="ARBA" id="ARBA00012928"/>
    </source>
</evidence>
<dbReference type="SUPFAM" id="SSF52467">
    <property type="entry name" value="DHS-like NAD/FAD-binding domain"/>
    <property type="match status" value="1"/>
</dbReference>
<dbReference type="InterPro" id="IPR026590">
    <property type="entry name" value="Ssirtuin_cat_dom"/>
</dbReference>
<protein>
    <recommendedName>
        <fullName evidence="1">protein acetyllysine N-acetyltransferase</fullName>
        <ecNumber evidence="1">2.3.1.286</ecNumber>
    </recommendedName>
</protein>
<keyword evidence="4" id="KW-0862">Zinc</keyword>
<dbReference type="Pfam" id="PF02146">
    <property type="entry name" value="SIR2"/>
    <property type="match status" value="1"/>
</dbReference>
<dbReference type="GO" id="GO:0017136">
    <property type="term" value="F:histone deacetylase activity, NAD-dependent"/>
    <property type="evidence" value="ECO:0007669"/>
    <property type="project" value="TreeGrafter"/>
</dbReference>
<dbReference type="EMBL" id="LJKE01000020">
    <property type="protein sequence ID" value="KZD71176.1"/>
    <property type="molecule type" value="Genomic_DNA"/>
</dbReference>
<keyword evidence="3" id="KW-0520">NAD</keyword>
<feature type="binding site" evidence="4">
    <location>
        <position position="151"/>
    </location>
    <ligand>
        <name>Zn(2+)</name>
        <dbReference type="ChEBI" id="CHEBI:29105"/>
    </ligand>
</feature>
<dbReference type="RefSeq" id="WP_063260076.1">
    <property type="nucleotide sequence ID" value="NZ_LJKE01000020.1"/>
</dbReference>
<evidence type="ECO:0000313" key="7">
    <source>
        <dbReference type="Proteomes" id="UP000076482"/>
    </source>
</evidence>
<comment type="caution">
    <text evidence="6">The sequence shown here is derived from an EMBL/GenBank/DDBJ whole genome shotgun (WGS) entry which is preliminary data.</text>
</comment>
<dbReference type="PATRIC" id="fig|1396.535.peg.975"/>
<dbReference type="InterPro" id="IPR050134">
    <property type="entry name" value="NAD-dep_sirtuin_deacylases"/>
</dbReference>
<dbReference type="AlphaFoldDB" id="A0A164QDX6"/>
<evidence type="ECO:0000313" key="6">
    <source>
        <dbReference type="EMBL" id="KZD71176.1"/>
    </source>
</evidence>
<evidence type="ECO:0000259" key="5">
    <source>
        <dbReference type="PROSITE" id="PS50305"/>
    </source>
</evidence>
<keyword evidence="2" id="KW-0808">Transferase</keyword>
<dbReference type="GO" id="GO:0070403">
    <property type="term" value="F:NAD+ binding"/>
    <property type="evidence" value="ECO:0007669"/>
    <property type="project" value="InterPro"/>
</dbReference>
<evidence type="ECO:0000256" key="4">
    <source>
        <dbReference type="PROSITE-ProRule" id="PRU00236"/>
    </source>
</evidence>
<accession>A0A164QDX6</accession>
<dbReference type="PANTHER" id="PTHR11085:SF4">
    <property type="entry name" value="NAD-DEPENDENT PROTEIN DEACYLASE"/>
    <property type="match status" value="1"/>
</dbReference>
<dbReference type="InterPro" id="IPR029035">
    <property type="entry name" value="DHS-like_NAD/FAD-binding_dom"/>
</dbReference>
<feature type="domain" description="Deacetylase sirtuin-type" evidence="5">
    <location>
        <begin position="1"/>
        <end position="253"/>
    </location>
</feature>
<dbReference type="InterPro" id="IPR003000">
    <property type="entry name" value="Sirtuin"/>
</dbReference>
<name>A0A164QDX6_BACCE</name>
<feature type="binding site" evidence="4">
    <location>
        <position position="153"/>
    </location>
    <ligand>
        <name>Zn(2+)</name>
        <dbReference type="ChEBI" id="CHEBI:29105"/>
    </ligand>
</feature>
<dbReference type="CDD" id="cd01407">
    <property type="entry name" value="SIR2-fam"/>
    <property type="match status" value="1"/>
</dbReference>
<feature type="binding site" evidence="4">
    <location>
        <position position="129"/>
    </location>
    <ligand>
        <name>Zn(2+)</name>
        <dbReference type="ChEBI" id="CHEBI:29105"/>
    </ligand>
</feature>
<dbReference type="EC" id="2.3.1.286" evidence="1"/>
<proteinExistence type="predicted"/>
<sequence length="253" mass="28673">MPIHTDIKSIVSNSNNACCMSGAGISTDSKILDFRSNQGLYSTTPEEFMSRNFFFKKPKQFYDFLEKNLYHPQALPNEGHNIISRLENEGRILQVITQNIDGLHSAAGSKNVIEFHGTIKTATCCNPKCRKVYLIEEILNKKQVTDDFYLCDCGKSSTKRYIKPDVVLFGEQGYWMSKKRFVNLLKKSREADLLLVLGTSLSVYPFNRIVSDRKPNTPVIIINKGTTPFDNEPNVYVINQGISESLSELFPNL</sequence>
<organism evidence="6 7">
    <name type="scientific">Bacillus cereus</name>
    <dbReference type="NCBI Taxonomy" id="1396"/>
    <lineage>
        <taxon>Bacteria</taxon>
        <taxon>Bacillati</taxon>
        <taxon>Bacillota</taxon>
        <taxon>Bacilli</taxon>
        <taxon>Bacillales</taxon>
        <taxon>Bacillaceae</taxon>
        <taxon>Bacillus</taxon>
        <taxon>Bacillus cereus group</taxon>
    </lineage>
</organism>
<dbReference type="PANTHER" id="PTHR11085">
    <property type="entry name" value="NAD-DEPENDENT PROTEIN DEACYLASE SIRTUIN-5, MITOCHONDRIAL-RELATED"/>
    <property type="match status" value="1"/>
</dbReference>
<evidence type="ECO:0000256" key="2">
    <source>
        <dbReference type="ARBA" id="ARBA00022679"/>
    </source>
</evidence>
<dbReference type="InterPro" id="IPR026591">
    <property type="entry name" value="Sirtuin_cat_small_dom_sf"/>
</dbReference>
<reference evidence="6 7" key="1">
    <citation type="submission" date="2015-09" db="EMBL/GenBank/DDBJ databases">
        <title>Bacillus cereus food isolates.</title>
        <authorList>
            <person name="Boekhorst J."/>
        </authorList>
    </citation>
    <scope>NUCLEOTIDE SEQUENCE [LARGE SCALE GENOMIC DNA]</scope>
    <source>
        <strain evidence="6 7">B4088</strain>
    </source>
</reference>
<evidence type="ECO:0000256" key="3">
    <source>
        <dbReference type="ARBA" id="ARBA00023027"/>
    </source>
</evidence>
<keyword evidence="4" id="KW-0479">Metal-binding</keyword>
<feature type="active site" description="Proton acceptor" evidence="4">
    <location>
        <position position="116"/>
    </location>
</feature>
<dbReference type="GO" id="GO:0046872">
    <property type="term" value="F:metal ion binding"/>
    <property type="evidence" value="ECO:0007669"/>
    <property type="project" value="UniProtKB-KW"/>
</dbReference>
<dbReference type="PROSITE" id="PS50305">
    <property type="entry name" value="SIRTUIN"/>
    <property type="match status" value="1"/>
</dbReference>
<dbReference type="Proteomes" id="UP000076482">
    <property type="component" value="Unassembled WGS sequence"/>
</dbReference>